<dbReference type="EMBL" id="MN812239">
    <property type="protein sequence ID" value="QHB40938.1"/>
    <property type="molecule type" value="Genomic_DNA"/>
</dbReference>
<evidence type="ECO:0000259" key="1">
    <source>
        <dbReference type="Pfam" id="PF09524"/>
    </source>
</evidence>
<dbReference type="InterPro" id="IPR036388">
    <property type="entry name" value="WH-like_DNA-bd_sf"/>
</dbReference>
<evidence type="ECO:0000313" key="3">
    <source>
        <dbReference type="Proteomes" id="UP000464671"/>
    </source>
</evidence>
<reference evidence="2 3" key="1">
    <citation type="journal article" date="2020" name="Viruses">
        <title>Diversity and Host Interactions Among Virulent and Temperate Baltic Sea Flavobacterium Phages.</title>
        <authorList>
            <person name="Nilsson E."/>
            <person name="Bayfield O.W."/>
            <person name="Lundin D."/>
            <person name="Antson A.A."/>
            <person name="Holmfeldt K."/>
        </authorList>
    </citation>
    <scope>NUCLEOTIDE SEQUENCE [LARGE SCALE GENOMIC DNA]</scope>
</reference>
<proteinExistence type="predicted"/>
<dbReference type="Proteomes" id="UP000464671">
    <property type="component" value="Segment"/>
</dbReference>
<sequence>MKNLIKRNFTQIPNDLINDNKISRDARFLFVYLCSKPEDWKFHTSVIEKDMGFSKDTRIKYMKELMNFGWITMEQKKTDKGAFGQMEIVLNPFPKISDAVKNPIPKKAVSEKDGVGKISPLNNKELNNNTNLFTNTDVVIVPIPESVLDYLNQNKKSNIPFKPTPANLKDITKRIKEKFKIEDFKNVIDFKVAEWSNDPKMKKYIRPETLFGDKFNSYLIEANEKPLTKTDGSGNFEKVTTTTNDLL</sequence>
<gene>
    <name evidence="2" type="ORF">tant81_gp007</name>
</gene>
<name>A0A6B9LP51_9CAUD</name>
<dbReference type="InterPro" id="IPR011741">
    <property type="entry name" value="Phg_2220_C"/>
</dbReference>
<keyword evidence="3" id="KW-1185">Reference proteome</keyword>
<dbReference type="Gene3D" id="1.10.10.10">
    <property type="entry name" value="Winged helix-like DNA-binding domain superfamily/Winged helix DNA-binding domain"/>
    <property type="match status" value="1"/>
</dbReference>
<accession>A0A6B9LP51</accession>
<feature type="domain" description="Phage conserved hypothetical protein C-terminal" evidence="1">
    <location>
        <begin position="147"/>
        <end position="219"/>
    </location>
</feature>
<organism evidence="2 3">
    <name type="scientific">Flavobacterium phage vB_FspS_tant8-1</name>
    <dbReference type="NCBI Taxonomy" id="2686278"/>
    <lineage>
        <taxon>Viruses</taxon>
        <taxon>Duplodnaviria</taxon>
        <taxon>Heunggongvirae</taxon>
        <taxon>Uroviricota</taxon>
        <taxon>Caudoviricetes</taxon>
        <taxon>Tantvirus</taxon>
        <taxon>Tantvirus tant</taxon>
    </lineage>
</organism>
<dbReference type="Pfam" id="PF09524">
    <property type="entry name" value="Phg_2220_C"/>
    <property type="match status" value="1"/>
</dbReference>
<evidence type="ECO:0000313" key="2">
    <source>
        <dbReference type="EMBL" id="QHB40938.1"/>
    </source>
</evidence>
<dbReference type="NCBIfam" id="TIGR02220">
    <property type="entry name" value="phg_TIGR02220"/>
    <property type="match status" value="1"/>
</dbReference>
<protein>
    <submittedName>
        <fullName evidence="2">Replication protein</fullName>
    </submittedName>
</protein>